<sequence length="214" mass="24261">MELDDRTDVVSQVWAYYVNVWLPKVKALAEPQYLQASEHKLQVKELEKSEEHINGLQRPYKRNVTLANLANYGRVNDRFKHGRSIQSKESPIEPSTFSSSSPERDIFYPSSSYSTSSDYLLPDAAAFPLPNSPLSSSKLESHNPTKHETKHEPITGVEVYNSSFKDLTAFTDIMKSQPPLPPKPLPRLRVRKILKPHPDSPSLHHLALFCLSPT</sequence>
<protein>
    <submittedName>
        <fullName evidence="2 4">Uncharacterized protein</fullName>
    </submittedName>
</protein>
<dbReference type="WBParaSite" id="SSLN_0001832101-mRNA-1">
    <property type="protein sequence ID" value="SSLN_0001832101-mRNA-1"/>
    <property type="gene ID" value="SSLN_0001832101"/>
</dbReference>
<gene>
    <name evidence="2" type="ORF">SSLN_LOCUS17651</name>
</gene>
<dbReference type="AlphaFoldDB" id="A0A183TMF3"/>
<feature type="compositionally biased region" description="Low complexity" evidence="1">
    <location>
        <begin position="92"/>
        <end position="101"/>
    </location>
</feature>
<keyword evidence="3" id="KW-1185">Reference proteome</keyword>
<reference evidence="4" key="1">
    <citation type="submission" date="2016-06" db="UniProtKB">
        <authorList>
            <consortium name="WormBaseParasite"/>
        </authorList>
    </citation>
    <scope>IDENTIFICATION</scope>
</reference>
<evidence type="ECO:0000313" key="3">
    <source>
        <dbReference type="Proteomes" id="UP000275846"/>
    </source>
</evidence>
<proteinExistence type="predicted"/>
<reference evidence="2 3" key="2">
    <citation type="submission" date="2018-11" db="EMBL/GenBank/DDBJ databases">
        <authorList>
            <consortium name="Pathogen Informatics"/>
        </authorList>
    </citation>
    <scope>NUCLEOTIDE SEQUENCE [LARGE SCALE GENOMIC DNA]</scope>
    <source>
        <strain evidence="2 3">NST_G2</strain>
    </source>
</reference>
<evidence type="ECO:0000256" key="1">
    <source>
        <dbReference type="SAM" id="MobiDB-lite"/>
    </source>
</evidence>
<accession>A0A183TMF3</accession>
<evidence type="ECO:0000313" key="4">
    <source>
        <dbReference type="WBParaSite" id="SSLN_0001832101-mRNA-1"/>
    </source>
</evidence>
<evidence type="ECO:0000313" key="2">
    <source>
        <dbReference type="EMBL" id="VDM04037.1"/>
    </source>
</evidence>
<dbReference type="EMBL" id="UYSU01042871">
    <property type="protein sequence ID" value="VDM04037.1"/>
    <property type="molecule type" value="Genomic_DNA"/>
</dbReference>
<feature type="region of interest" description="Disordered" evidence="1">
    <location>
        <begin position="82"/>
        <end position="103"/>
    </location>
</feature>
<organism evidence="4">
    <name type="scientific">Schistocephalus solidus</name>
    <name type="common">Tapeworm</name>
    <dbReference type="NCBI Taxonomy" id="70667"/>
    <lineage>
        <taxon>Eukaryota</taxon>
        <taxon>Metazoa</taxon>
        <taxon>Spiralia</taxon>
        <taxon>Lophotrochozoa</taxon>
        <taxon>Platyhelminthes</taxon>
        <taxon>Cestoda</taxon>
        <taxon>Eucestoda</taxon>
        <taxon>Diphyllobothriidea</taxon>
        <taxon>Diphyllobothriidae</taxon>
        <taxon>Schistocephalus</taxon>
    </lineage>
</organism>
<dbReference type="Proteomes" id="UP000275846">
    <property type="component" value="Unassembled WGS sequence"/>
</dbReference>
<name>A0A183TMF3_SCHSO</name>